<evidence type="ECO:0000313" key="3">
    <source>
        <dbReference type="EMBL" id="PGH07383.1"/>
    </source>
</evidence>
<keyword evidence="4" id="KW-1185">Reference proteome</keyword>
<dbReference type="Proteomes" id="UP000223968">
    <property type="component" value="Unassembled WGS sequence"/>
</dbReference>
<feature type="compositionally biased region" description="Acidic residues" evidence="1">
    <location>
        <begin position="613"/>
        <end position="631"/>
    </location>
</feature>
<organism evidence="3 4">
    <name type="scientific">Helicocarpus griseus UAMH5409</name>
    <dbReference type="NCBI Taxonomy" id="1447875"/>
    <lineage>
        <taxon>Eukaryota</taxon>
        <taxon>Fungi</taxon>
        <taxon>Dikarya</taxon>
        <taxon>Ascomycota</taxon>
        <taxon>Pezizomycotina</taxon>
        <taxon>Eurotiomycetes</taxon>
        <taxon>Eurotiomycetidae</taxon>
        <taxon>Onygenales</taxon>
        <taxon>Ajellomycetaceae</taxon>
        <taxon>Helicocarpus</taxon>
    </lineage>
</organism>
<dbReference type="Gene3D" id="3.40.1170.60">
    <property type="match status" value="1"/>
</dbReference>
<proteinExistence type="predicted"/>
<name>A0A2B7XF66_9EURO</name>
<dbReference type="SUPFAM" id="SSF56672">
    <property type="entry name" value="DNA/RNA polymerases"/>
    <property type="match status" value="1"/>
</dbReference>
<feature type="region of interest" description="Disordered" evidence="1">
    <location>
        <begin position="433"/>
        <end position="464"/>
    </location>
</feature>
<gene>
    <name evidence="3" type="ORF">AJ79_06285</name>
</gene>
<dbReference type="EMBL" id="PDNB01000110">
    <property type="protein sequence ID" value="PGH07383.1"/>
    <property type="molecule type" value="Genomic_DNA"/>
</dbReference>
<dbReference type="AlphaFoldDB" id="A0A2B7XF66"/>
<dbReference type="GO" id="GO:0070987">
    <property type="term" value="P:error-free translesion synthesis"/>
    <property type="evidence" value="ECO:0007669"/>
    <property type="project" value="UniProtKB-ARBA"/>
</dbReference>
<feature type="domain" description="UmuC" evidence="2">
    <location>
        <begin position="18"/>
        <end position="299"/>
    </location>
</feature>
<dbReference type="PANTHER" id="PTHR46404">
    <property type="entry name" value="DNA POLYMERASE IOTA"/>
    <property type="match status" value="1"/>
</dbReference>
<dbReference type="PROSITE" id="PS50173">
    <property type="entry name" value="UMUC"/>
    <property type="match status" value="1"/>
</dbReference>
<feature type="region of interest" description="Disordered" evidence="1">
    <location>
        <begin position="182"/>
        <end position="201"/>
    </location>
</feature>
<dbReference type="InterPro" id="IPR001126">
    <property type="entry name" value="UmuC"/>
</dbReference>
<feature type="region of interest" description="Disordered" evidence="1">
    <location>
        <begin position="613"/>
        <end position="639"/>
    </location>
</feature>
<feature type="compositionally biased region" description="Low complexity" evidence="1">
    <location>
        <begin position="186"/>
        <end position="201"/>
    </location>
</feature>
<evidence type="ECO:0000259" key="2">
    <source>
        <dbReference type="PROSITE" id="PS50173"/>
    </source>
</evidence>
<evidence type="ECO:0000256" key="1">
    <source>
        <dbReference type="SAM" id="MobiDB-lite"/>
    </source>
</evidence>
<dbReference type="Pfam" id="PF00817">
    <property type="entry name" value="IMS"/>
    <property type="match status" value="1"/>
</dbReference>
<dbReference type="InterPro" id="IPR043502">
    <property type="entry name" value="DNA/RNA_pol_sf"/>
</dbReference>
<accession>A0A2B7XF66</accession>
<evidence type="ECO:0000313" key="4">
    <source>
        <dbReference type="Proteomes" id="UP000223968"/>
    </source>
</evidence>
<dbReference type="STRING" id="1447875.A0A2B7XF66"/>
<feature type="region of interest" description="Disordered" evidence="1">
    <location>
        <begin position="254"/>
        <end position="279"/>
    </location>
</feature>
<dbReference type="OrthoDB" id="447129at2759"/>
<dbReference type="PANTHER" id="PTHR46404:SF1">
    <property type="entry name" value="DNA POLYMERASE IOTA"/>
    <property type="match status" value="1"/>
</dbReference>
<dbReference type="GO" id="GO:0003887">
    <property type="term" value="F:DNA-directed DNA polymerase activity"/>
    <property type="evidence" value="ECO:0007669"/>
    <property type="project" value="TreeGrafter"/>
</dbReference>
<reference evidence="3 4" key="1">
    <citation type="submission" date="2017-10" db="EMBL/GenBank/DDBJ databases">
        <title>Comparative genomics in systemic dimorphic fungi from Ajellomycetaceae.</title>
        <authorList>
            <person name="Munoz J.F."/>
            <person name="Mcewen J.G."/>
            <person name="Clay O.K."/>
            <person name="Cuomo C.A."/>
        </authorList>
    </citation>
    <scope>NUCLEOTIDE SEQUENCE [LARGE SCALE GENOMIC DNA]</scope>
    <source>
        <strain evidence="3 4">UAMH5409</strain>
    </source>
</reference>
<comment type="caution">
    <text evidence="3">The sequence shown here is derived from an EMBL/GenBank/DDBJ whole genome shotgun (WGS) entry which is preliminary data.</text>
</comment>
<protein>
    <recommendedName>
        <fullName evidence="2">UmuC domain-containing protein</fullName>
    </recommendedName>
</protein>
<dbReference type="Gene3D" id="3.30.70.270">
    <property type="match status" value="1"/>
</dbReference>
<dbReference type="InterPro" id="IPR043128">
    <property type="entry name" value="Rev_trsase/Diguanyl_cyclase"/>
</dbReference>
<dbReference type="GO" id="GO:0003684">
    <property type="term" value="F:damaged DNA binding"/>
    <property type="evidence" value="ECO:0007669"/>
    <property type="project" value="InterPro"/>
</dbReference>
<dbReference type="Gene3D" id="3.30.1490.100">
    <property type="entry name" value="DNA polymerase, Y-family, little finger domain"/>
    <property type="match status" value="1"/>
</dbReference>
<dbReference type="GO" id="GO:0006281">
    <property type="term" value="P:DNA repair"/>
    <property type="evidence" value="ECO:0007669"/>
    <property type="project" value="InterPro"/>
</dbReference>
<dbReference type="FunFam" id="3.40.1170.60:FF:000006">
    <property type="entry name" value="DNA polymerase iota"/>
    <property type="match status" value="1"/>
</dbReference>
<dbReference type="InterPro" id="IPR036775">
    <property type="entry name" value="DNA_pol_Y-fam_lit_finger_sf"/>
</dbReference>
<sequence>MSFSIYLTPRHATSMVARIVYDYDCFYASVFEAEQPALKSLPLAVQQKQIVVTCNYEARRRGLRKLQLIKDAKRICPDVVVVLGEDLTKFRDASKELYAFLKEFVVGCGWEKRGRMERLGFDEVFLDVTPIIDYNIDLLNQSNLSISFFHLHKTDPTVGFTYDARAVVGPTFPHTFQDSRSASCCPTSNPNPNTQTTPYNPDDSYPLYQRLILASHLANYIRHQLEEHKGYTATVGISTSKLLAKLAGTIHKPRNQTTLLPPYDPPTGSNDDGQQRQQQQSNVTFFLDTRDISAVPGIGFKIAQKLRTHILRRAPETGIYEELARADRVTVRDVRLYPGMGPSLLEEILLSGSGSSAWPRDIGMKIWRLINGIDPSPVAEARAVPTQISIEDSYGRGMLDGVEVVKRELARLGRSLLRRMLADLMEEEVEDEEVEVEVSEKGTDGGDGGVGIERGNRRSGKRRRRWLAHPRTLRLSTRARLPPLPDGSPDYGGGRASRSCPMPGFVFSALKVDAHGGGDTVAIIDAVANRLAVEILLPLFRKLHPGRPPWDLCVVNIAVTNIVESGLEGNERDIGEMFKSQGRAVGMVDGNKNGTGDKNLEVNGDVDIDMDIPGDDAPAVDEWDSDDDEDMLGLSNGDGDGSSMMSECAICGALMPHFAIGAHGVFHAVPD</sequence>